<name>A0A6N7KZ86_9ACTN</name>
<dbReference type="InterPro" id="IPR019887">
    <property type="entry name" value="Tscrpt_reg_AsnC/Lrp_C"/>
</dbReference>
<dbReference type="GO" id="GO:0005829">
    <property type="term" value="C:cytosol"/>
    <property type="evidence" value="ECO:0007669"/>
    <property type="project" value="TreeGrafter"/>
</dbReference>
<feature type="region of interest" description="Disordered" evidence="4">
    <location>
        <begin position="1"/>
        <end position="28"/>
    </location>
</feature>
<dbReference type="RefSeq" id="WP_153465316.1">
    <property type="nucleotide sequence ID" value="NZ_WBOF01000001.1"/>
</dbReference>
<evidence type="ECO:0000313" key="6">
    <source>
        <dbReference type="EMBL" id="MQS15677.1"/>
    </source>
</evidence>
<dbReference type="SMART" id="SM00344">
    <property type="entry name" value="HTH_ASNC"/>
    <property type="match status" value="1"/>
</dbReference>
<dbReference type="SUPFAM" id="SSF46785">
    <property type="entry name" value="Winged helix' DNA-binding domain"/>
    <property type="match status" value="1"/>
</dbReference>
<organism evidence="6 7">
    <name type="scientific">Streptomyces kaniharaensis</name>
    <dbReference type="NCBI Taxonomy" id="212423"/>
    <lineage>
        <taxon>Bacteria</taxon>
        <taxon>Bacillati</taxon>
        <taxon>Actinomycetota</taxon>
        <taxon>Actinomycetes</taxon>
        <taxon>Kitasatosporales</taxon>
        <taxon>Streptomycetaceae</taxon>
        <taxon>Streptomyces</taxon>
    </lineage>
</organism>
<comment type="caution">
    <text evidence="6">The sequence shown here is derived from an EMBL/GenBank/DDBJ whole genome shotgun (WGS) entry which is preliminary data.</text>
</comment>
<reference evidence="6 7" key="1">
    <citation type="submission" date="2019-09" db="EMBL/GenBank/DDBJ databases">
        <title>Genome Sequences of Streptomyces kaniharaensis ATCC 21070.</title>
        <authorList>
            <person name="Zhu W."/>
            <person name="De Crecy-Lagard V."/>
            <person name="Richards N.G."/>
        </authorList>
    </citation>
    <scope>NUCLEOTIDE SEQUENCE [LARGE SCALE GENOMIC DNA]</scope>
    <source>
        <strain evidence="6 7">SF-557</strain>
    </source>
</reference>
<keyword evidence="2" id="KW-0238">DNA-binding</keyword>
<dbReference type="InterPro" id="IPR000485">
    <property type="entry name" value="AsnC-type_HTH_dom"/>
</dbReference>
<dbReference type="Gene3D" id="3.30.70.920">
    <property type="match status" value="1"/>
</dbReference>
<dbReference type="PROSITE" id="PS00519">
    <property type="entry name" value="HTH_ASNC_1"/>
    <property type="match status" value="1"/>
</dbReference>
<dbReference type="SUPFAM" id="SSF54909">
    <property type="entry name" value="Dimeric alpha+beta barrel"/>
    <property type="match status" value="1"/>
</dbReference>
<evidence type="ECO:0000256" key="3">
    <source>
        <dbReference type="ARBA" id="ARBA00023163"/>
    </source>
</evidence>
<dbReference type="OrthoDB" id="9809462at2"/>
<dbReference type="InterPro" id="IPR019885">
    <property type="entry name" value="Tscrpt_reg_HTH_AsnC-type_CS"/>
</dbReference>
<evidence type="ECO:0000313" key="7">
    <source>
        <dbReference type="Proteomes" id="UP000450000"/>
    </source>
</evidence>
<sequence length="175" mass="19292">MGVQALRPKDRRQIGATADDSSARPGGGLDAVDQRLLELLQTEGRITLSELGRRVNLSPAAVGERVRRLEADGTITGYAARVAPDRLGYGIQAFVRVSPHARMTVKHLRSQELLHRPEILEVHHVIGEDCWVFKIAARDTTHLEELIELISILGRTTTSVILSSPVDQRVVLPAR</sequence>
<dbReference type="AlphaFoldDB" id="A0A6N7KZ86"/>
<evidence type="ECO:0000256" key="2">
    <source>
        <dbReference type="ARBA" id="ARBA00023125"/>
    </source>
</evidence>
<dbReference type="Gene3D" id="1.10.10.10">
    <property type="entry name" value="Winged helix-like DNA-binding domain superfamily/Winged helix DNA-binding domain"/>
    <property type="match status" value="1"/>
</dbReference>
<dbReference type="GO" id="GO:0043200">
    <property type="term" value="P:response to amino acid"/>
    <property type="evidence" value="ECO:0007669"/>
    <property type="project" value="TreeGrafter"/>
</dbReference>
<dbReference type="PANTHER" id="PTHR30154:SF53">
    <property type="entry name" value="HTH-TYPE TRANSCRIPTIONAL REGULATOR LRPC"/>
    <property type="match status" value="1"/>
</dbReference>
<dbReference type="PROSITE" id="PS50956">
    <property type="entry name" value="HTH_ASNC_2"/>
    <property type="match status" value="1"/>
</dbReference>
<keyword evidence="1" id="KW-0805">Transcription regulation</keyword>
<keyword evidence="3" id="KW-0804">Transcription</keyword>
<dbReference type="PRINTS" id="PR00033">
    <property type="entry name" value="HTHASNC"/>
</dbReference>
<gene>
    <name evidence="6" type="ORF">F7Q99_26255</name>
</gene>
<dbReference type="Pfam" id="PF01037">
    <property type="entry name" value="AsnC_trans_reg"/>
    <property type="match status" value="1"/>
</dbReference>
<dbReference type="EMBL" id="WBOF01000001">
    <property type="protein sequence ID" value="MQS15677.1"/>
    <property type="molecule type" value="Genomic_DNA"/>
</dbReference>
<evidence type="ECO:0000256" key="4">
    <source>
        <dbReference type="SAM" id="MobiDB-lite"/>
    </source>
</evidence>
<keyword evidence="7" id="KW-1185">Reference proteome</keyword>
<dbReference type="InterPro" id="IPR019888">
    <property type="entry name" value="Tscrpt_reg_AsnC-like"/>
</dbReference>
<proteinExistence type="predicted"/>
<dbReference type="GO" id="GO:0043565">
    <property type="term" value="F:sequence-specific DNA binding"/>
    <property type="evidence" value="ECO:0007669"/>
    <property type="project" value="InterPro"/>
</dbReference>
<protein>
    <submittedName>
        <fullName evidence="6">Lrp/AsnC family transcriptional regulator</fullName>
    </submittedName>
</protein>
<feature type="domain" description="HTH asnC-type" evidence="5">
    <location>
        <begin position="29"/>
        <end position="90"/>
    </location>
</feature>
<dbReference type="InterPro" id="IPR036388">
    <property type="entry name" value="WH-like_DNA-bd_sf"/>
</dbReference>
<dbReference type="Proteomes" id="UP000450000">
    <property type="component" value="Unassembled WGS sequence"/>
</dbReference>
<dbReference type="Pfam" id="PF13404">
    <property type="entry name" value="HTH_AsnC-type"/>
    <property type="match status" value="1"/>
</dbReference>
<accession>A0A6N7KZ86</accession>
<dbReference type="InterPro" id="IPR011008">
    <property type="entry name" value="Dimeric_a/b-barrel"/>
</dbReference>
<evidence type="ECO:0000259" key="5">
    <source>
        <dbReference type="PROSITE" id="PS50956"/>
    </source>
</evidence>
<dbReference type="PANTHER" id="PTHR30154">
    <property type="entry name" value="LEUCINE-RESPONSIVE REGULATORY PROTEIN"/>
    <property type="match status" value="1"/>
</dbReference>
<dbReference type="InterPro" id="IPR036390">
    <property type="entry name" value="WH_DNA-bd_sf"/>
</dbReference>
<evidence type="ECO:0000256" key="1">
    <source>
        <dbReference type="ARBA" id="ARBA00023015"/>
    </source>
</evidence>